<keyword evidence="5" id="KW-1185">Reference proteome</keyword>
<keyword evidence="2" id="KW-0812">Transmembrane</keyword>
<dbReference type="Pfam" id="PF00691">
    <property type="entry name" value="OmpA"/>
    <property type="match status" value="1"/>
</dbReference>
<protein>
    <submittedName>
        <fullName evidence="4">OmpA family protein</fullName>
    </submittedName>
</protein>
<keyword evidence="2" id="KW-1133">Transmembrane helix</keyword>
<dbReference type="PANTHER" id="PTHR30329:SF21">
    <property type="entry name" value="LIPOPROTEIN YIAD-RELATED"/>
    <property type="match status" value="1"/>
</dbReference>
<dbReference type="PANTHER" id="PTHR30329">
    <property type="entry name" value="STATOR ELEMENT OF FLAGELLAR MOTOR COMPLEX"/>
    <property type="match status" value="1"/>
</dbReference>
<dbReference type="GO" id="GO:0016020">
    <property type="term" value="C:membrane"/>
    <property type="evidence" value="ECO:0007669"/>
    <property type="project" value="UniProtKB-UniRule"/>
</dbReference>
<dbReference type="InterPro" id="IPR036737">
    <property type="entry name" value="OmpA-like_sf"/>
</dbReference>
<evidence type="ECO:0000256" key="2">
    <source>
        <dbReference type="SAM" id="Phobius"/>
    </source>
</evidence>
<gene>
    <name evidence="4" type="ORF">BX611_2736</name>
</gene>
<sequence length="293" mass="33385">MLNYLKAFFVFMIWVAIALTSHHYITHQYFGNFNATSAENSSNKIEKETVLTQHILEIKNGKEVVYKFANGIKITKNKEIVSAINSVPFLMDSLSLFLKNNYNKQLEIIGKYTTLENNANLGNLRANSLKNELISSGIKPTKIKTSGKNETFNFNENDVYYNGIELHFTPLNKRVLDSLENNITNKTLYSNYTNNKLIINNELVDYTNLVKQYLKNNPTKIIEITGHTNNKGYYKNNLIIGQNKANSIKAYLIKNGISENVITALSRGEAEPIANKYTDEGKALNNRIEIRIK</sequence>
<proteinExistence type="predicted"/>
<evidence type="ECO:0000313" key="5">
    <source>
        <dbReference type="Proteomes" id="UP000256429"/>
    </source>
</evidence>
<keyword evidence="1 2" id="KW-0472">Membrane</keyword>
<dbReference type="Gene3D" id="3.30.1330.60">
    <property type="entry name" value="OmpA-like domain"/>
    <property type="match status" value="2"/>
</dbReference>
<reference evidence="4 5" key="1">
    <citation type="submission" date="2018-08" db="EMBL/GenBank/DDBJ databases">
        <title>Genomic Encyclopedia of Type Strains, Phase III (KMG-III): the genomes of soil and plant-associated and newly described type strains.</title>
        <authorList>
            <person name="Whitman W."/>
        </authorList>
    </citation>
    <scope>NUCLEOTIDE SEQUENCE [LARGE SCALE GENOMIC DNA]</scope>
    <source>
        <strain evidence="4 5">325-5</strain>
    </source>
</reference>
<name>A0A3D9RJY0_9FLAO</name>
<accession>A0A3D9RJY0</accession>
<dbReference type="RefSeq" id="WP_115882197.1">
    <property type="nucleotide sequence ID" value="NZ_QTTQ01000012.1"/>
</dbReference>
<evidence type="ECO:0000313" key="4">
    <source>
        <dbReference type="EMBL" id="REE79838.1"/>
    </source>
</evidence>
<dbReference type="InterPro" id="IPR050330">
    <property type="entry name" value="Bact_OuterMem_StrucFunc"/>
</dbReference>
<dbReference type="Proteomes" id="UP000256429">
    <property type="component" value="Unassembled WGS sequence"/>
</dbReference>
<dbReference type="EMBL" id="QTTQ01000012">
    <property type="protein sequence ID" value="REE79838.1"/>
    <property type="molecule type" value="Genomic_DNA"/>
</dbReference>
<dbReference type="SUPFAM" id="SSF103088">
    <property type="entry name" value="OmpA-like"/>
    <property type="match status" value="2"/>
</dbReference>
<evidence type="ECO:0000256" key="1">
    <source>
        <dbReference type="PROSITE-ProRule" id="PRU00473"/>
    </source>
</evidence>
<evidence type="ECO:0000259" key="3">
    <source>
        <dbReference type="PROSITE" id="PS51123"/>
    </source>
</evidence>
<dbReference type="AlphaFoldDB" id="A0A3D9RJY0"/>
<dbReference type="InterPro" id="IPR006665">
    <property type="entry name" value="OmpA-like"/>
</dbReference>
<feature type="transmembrane region" description="Helical" evidence="2">
    <location>
        <begin position="7"/>
        <end position="25"/>
    </location>
</feature>
<dbReference type="CDD" id="cd07185">
    <property type="entry name" value="OmpA_C-like"/>
    <property type="match status" value="1"/>
</dbReference>
<dbReference type="PROSITE" id="PS51123">
    <property type="entry name" value="OMPA_2"/>
    <property type="match status" value="1"/>
</dbReference>
<comment type="caution">
    <text evidence="4">The sequence shown here is derived from an EMBL/GenBank/DDBJ whole genome shotgun (WGS) entry which is preliminary data.</text>
</comment>
<dbReference type="OrthoDB" id="9763897at2"/>
<feature type="domain" description="OmpA-like" evidence="3">
    <location>
        <begin position="179"/>
        <end position="293"/>
    </location>
</feature>
<organism evidence="4 5">
    <name type="scientific">Lutibacter oceani</name>
    <dbReference type="NCBI Taxonomy" id="1853311"/>
    <lineage>
        <taxon>Bacteria</taxon>
        <taxon>Pseudomonadati</taxon>
        <taxon>Bacteroidota</taxon>
        <taxon>Flavobacteriia</taxon>
        <taxon>Flavobacteriales</taxon>
        <taxon>Flavobacteriaceae</taxon>
        <taxon>Lutibacter</taxon>
    </lineage>
</organism>